<feature type="transmembrane region" description="Helical" evidence="6">
    <location>
        <begin position="177"/>
        <end position="196"/>
    </location>
</feature>
<dbReference type="InterPro" id="IPR015867">
    <property type="entry name" value="N-reg_PII/ATP_PRibTrfase_C"/>
</dbReference>
<dbReference type="PANTHER" id="PTHR33545:SF5">
    <property type="entry name" value="UPF0750 MEMBRANE PROTEIN YITT"/>
    <property type="match status" value="1"/>
</dbReference>
<dbReference type="PANTHER" id="PTHR33545">
    <property type="entry name" value="UPF0750 MEMBRANE PROTEIN YITT-RELATED"/>
    <property type="match status" value="1"/>
</dbReference>
<protein>
    <submittedName>
        <fullName evidence="8">Uncharacterized membrane-anchored protein YitT, contains DUF161 and DUF2179 domains</fullName>
    </submittedName>
</protein>
<dbReference type="EMBL" id="FUYF01000010">
    <property type="protein sequence ID" value="SKA88621.1"/>
    <property type="molecule type" value="Genomic_DNA"/>
</dbReference>
<accession>A0A1T4XHL8</accession>
<evidence type="ECO:0000313" key="9">
    <source>
        <dbReference type="Proteomes" id="UP000190286"/>
    </source>
</evidence>
<keyword evidence="9" id="KW-1185">Reference proteome</keyword>
<keyword evidence="4 6" id="KW-1133">Transmembrane helix</keyword>
<dbReference type="Pfam" id="PF10035">
    <property type="entry name" value="DUF2179"/>
    <property type="match status" value="1"/>
</dbReference>
<dbReference type="InterPro" id="IPR019264">
    <property type="entry name" value="DUF2179"/>
</dbReference>
<dbReference type="Pfam" id="PF02588">
    <property type="entry name" value="YitT_membrane"/>
    <property type="match status" value="1"/>
</dbReference>
<dbReference type="CDD" id="cd16380">
    <property type="entry name" value="YitT_C"/>
    <property type="match status" value="1"/>
</dbReference>
<dbReference type="PIRSF" id="PIRSF006483">
    <property type="entry name" value="Membrane_protein_YitT"/>
    <property type="match status" value="1"/>
</dbReference>
<sequence>MMKEKTQTLVTDQLYNLVAGFLYALSICYFAKGADFAPGGLSGLALLGNYLWGFPIGITTLVLNVPLVLLGFRFVGRAFLGKTVISMLWCTFFQDVVFADQPGYGGDPLLAALFAGITWGGALALLYMRGSSSGGTDFLTMSIKVLRPHLSVGVVTGAIDLVVILLGWPVFGSVDAVLYGLVTTAVTSLVIDKIMYGSNAGKMLTIITTKGQEIADEISRQCERGSTMVKAVGTYTGTERQMLLCVCARPQVYRIRMAAYRIDPGCMVMVTETGEVYGEGFVDPGKTASFL</sequence>
<feature type="transmembrane region" description="Helical" evidence="6">
    <location>
        <begin position="14"/>
        <end position="32"/>
    </location>
</feature>
<dbReference type="Gene3D" id="3.30.70.120">
    <property type="match status" value="1"/>
</dbReference>
<comment type="subcellular location">
    <subcellularLocation>
        <location evidence="1">Cell membrane</location>
        <topology evidence="1">Multi-pass membrane protein</topology>
    </subcellularLocation>
</comment>
<evidence type="ECO:0000256" key="6">
    <source>
        <dbReference type="SAM" id="Phobius"/>
    </source>
</evidence>
<evidence type="ECO:0000259" key="7">
    <source>
        <dbReference type="Pfam" id="PF10035"/>
    </source>
</evidence>
<evidence type="ECO:0000256" key="2">
    <source>
        <dbReference type="ARBA" id="ARBA00022475"/>
    </source>
</evidence>
<keyword evidence="2" id="KW-1003">Cell membrane</keyword>
<organism evidence="8 9">
    <name type="scientific">Gemmiger formicilis</name>
    <dbReference type="NCBI Taxonomy" id="745368"/>
    <lineage>
        <taxon>Bacteria</taxon>
        <taxon>Bacillati</taxon>
        <taxon>Bacillota</taxon>
        <taxon>Clostridia</taxon>
        <taxon>Eubacteriales</taxon>
        <taxon>Gemmiger</taxon>
    </lineage>
</organism>
<feature type="transmembrane region" description="Helical" evidence="6">
    <location>
        <begin position="149"/>
        <end position="171"/>
    </location>
</feature>
<proteinExistence type="predicted"/>
<keyword evidence="3 6" id="KW-0812">Transmembrane</keyword>
<name>A0A1T4XHL8_9FIRM</name>
<feature type="transmembrane region" description="Helical" evidence="6">
    <location>
        <begin position="79"/>
        <end position="97"/>
    </location>
</feature>
<gene>
    <name evidence="8" type="ORF">SAMN02745178_01847</name>
</gene>
<dbReference type="InterPro" id="IPR003740">
    <property type="entry name" value="YitT"/>
</dbReference>
<evidence type="ECO:0000256" key="5">
    <source>
        <dbReference type="ARBA" id="ARBA00023136"/>
    </source>
</evidence>
<evidence type="ECO:0000256" key="3">
    <source>
        <dbReference type="ARBA" id="ARBA00022692"/>
    </source>
</evidence>
<dbReference type="GeneID" id="93338304"/>
<feature type="transmembrane region" description="Helical" evidence="6">
    <location>
        <begin position="52"/>
        <end position="72"/>
    </location>
</feature>
<feature type="domain" description="DUF2179" evidence="7">
    <location>
        <begin position="224"/>
        <end position="278"/>
    </location>
</feature>
<feature type="transmembrane region" description="Helical" evidence="6">
    <location>
        <begin position="109"/>
        <end position="128"/>
    </location>
</feature>
<dbReference type="STRING" id="745368.SAMN02745178_01847"/>
<reference evidence="8 9" key="1">
    <citation type="submission" date="2017-02" db="EMBL/GenBank/DDBJ databases">
        <authorList>
            <person name="Peterson S.W."/>
        </authorList>
    </citation>
    <scope>NUCLEOTIDE SEQUENCE [LARGE SCALE GENOMIC DNA]</scope>
    <source>
        <strain evidence="8 9">ATCC 27749</strain>
    </source>
</reference>
<dbReference type="InterPro" id="IPR051461">
    <property type="entry name" value="UPF0750_membrane"/>
</dbReference>
<keyword evidence="5 6" id="KW-0472">Membrane</keyword>
<dbReference type="RefSeq" id="WP_309424224.1">
    <property type="nucleotide sequence ID" value="NZ_CAKWJN010000040.1"/>
</dbReference>
<dbReference type="AlphaFoldDB" id="A0A1T4XHL8"/>
<evidence type="ECO:0000256" key="4">
    <source>
        <dbReference type="ARBA" id="ARBA00022989"/>
    </source>
</evidence>
<dbReference type="Proteomes" id="UP000190286">
    <property type="component" value="Unassembled WGS sequence"/>
</dbReference>
<evidence type="ECO:0000313" key="8">
    <source>
        <dbReference type="EMBL" id="SKA88621.1"/>
    </source>
</evidence>
<dbReference type="GO" id="GO:0005886">
    <property type="term" value="C:plasma membrane"/>
    <property type="evidence" value="ECO:0007669"/>
    <property type="project" value="UniProtKB-SubCell"/>
</dbReference>
<evidence type="ECO:0000256" key="1">
    <source>
        <dbReference type="ARBA" id="ARBA00004651"/>
    </source>
</evidence>